<reference evidence="2" key="1">
    <citation type="journal article" date="2022" name="Mol. Ecol. Resour.">
        <title>The genomes of chicory, endive, great burdock and yacon provide insights into Asteraceae palaeo-polyploidization history and plant inulin production.</title>
        <authorList>
            <person name="Fan W."/>
            <person name="Wang S."/>
            <person name="Wang H."/>
            <person name="Wang A."/>
            <person name="Jiang F."/>
            <person name="Liu H."/>
            <person name="Zhao H."/>
            <person name="Xu D."/>
            <person name="Zhang Y."/>
        </authorList>
    </citation>
    <scope>NUCLEOTIDE SEQUENCE [LARGE SCALE GENOMIC DNA]</scope>
    <source>
        <strain evidence="2">cv. Punajuju</strain>
    </source>
</reference>
<name>A0ACB9F1Q9_CICIN</name>
<gene>
    <name evidence="1" type="ORF">L2E82_15069</name>
</gene>
<reference evidence="1 2" key="2">
    <citation type="journal article" date="2022" name="Mol. Ecol. Resour.">
        <title>The genomes of chicory, endive, great burdock and yacon provide insights into Asteraceae paleo-polyploidization history and plant inulin production.</title>
        <authorList>
            <person name="Fan W."/>
            <person name="Wang S."/>
            <person name="Wang H."/>
            <person name="Wang A."/>
            <person name="Jiang F."/>
            <person name="Liu H."/>
            <person name="Zhao H."/>
            <person name="Xu D."/>
            <person name="Zhang Y."/>
        </authorList>
    </citation>
    <scope>NUCLEOTIDE SEQUENCE [LARGE SCALE GENOMIC DNA]</scope>
    <source>
        <strain evidence="2">cv. Punajuju</strain>
        <tissue evidence="1">Leaves</tissue>
    </source>
</reference>
<evidence type="ECO:0000313" key="1">
    <source>
        <dbReference type="EMBL" id="KAI3765047.1"/>
    </source>
</evidence>
<dbReference type="EMBL" id="CM042011">
    <property type="protein sequence ID" value="KAI3765047.1"/>
    <property type="molecule type" value="Genomic_DNA"/>
</dbReference>
<proteinExistence type="predicted"/>
<evidence type="ECO:0000313" key="2">
    <source>
        <dbReference type="Proteomes" id="UP001055811"/>
    </source>
</evidence>
<organism evidence="1 2">
    <name type="scientific">Cichorium intybus</name>
    <name type="common">Chicory</name>
    <dbReference type="NCBI Taxonomy" id="13427"/>
    <lineage>
        <taxon>Eukaryota</taxon>
        <taxon>Viridiplantae</taxon>
        <taxon>Streptophyta</taxon>
        <taxon>Embryophyta</taxon>
        <taxon>Tracheophyta</taxon>
        <taxon>Spermatophyta</taxon>
        <taxon>Magnoliopsida</taxon>
        <taxon>eudicotyledons</taxon>
        <taxon>Gunneridae</taxon>
        <taxon>Pentapetalae</taxon>
        <taxon>asterids</taxon>
        <taxon>campanulids</taxon>
        <taxon>Asterales</taxon>
        <taxon>Asteraceae</taxon>
        <taxon>Cichorioideae</taxon>
        <taxon>Cichorieae</taxon>
        <taxon>Cichoriinae</taxon>
        <taxon>Cichorium</taxon>
    </lineage>
</organism>
<sequence>MGPPPSIHSIPPPQNTEPKKAVQPKERPLPKDTTADAAVNRRSTNALSQHQRNTIVPPSLSHAKEDYVELRQEVVDLQEYSNAKLDRVKRYLGVLAYKTSKLGFRYKGWGSLLGFQLAERHIIVTCLDYRNFPQGTISDMVEDVSRGITFICNNIANYGGEPNRIYLMGQFAGAHISSCVLLK</sequence>
<comment type="caution">
    <text evidence="1">The sequence shown here is derived from an EMBL/GenBank/DDBJ whole genome shotgun (WGS) entry which is preliminary data.</text>
</comment>
<protein>
    <submittedName>
        <fullName evidence="1">Uncharacterized protein</fullName>
    </submittedName>
</protein>
<dbReference type="Proteomes" id="UP001055811">
    <property type="component" value="Linkage Group LG03"/>
</dbReference>
<keyword evidence="2" id="KW-1185">Reference proteome</keyword>
<accession>A0ACB9F1Q9</accession>